<evidence type="ECO:0000259" key="5">
    <source>
        <dbReference type="Pfam" id="PF00931"/>
    </source>
</evidence>
<evidence type="ECO:0000313" key="8">
    <source>
        <dbReference type="Proteomes" id="UP000224567"/>
    </source>
</evidence>
<dbReference type="PANTHER" id="PTHR36766:SF40">
    <property type="entry name" value="DISEASE RESISTANCE PROTEIN RGA3"/>
    <property type="match status" value="1"/>
</dbReference>
<dbReference type="GO" id="GO:0005524">
    <property type="term" value="F:ATP binding"/>
    <property type="evidence" value="ECO:0007669"/>
    <property type="project" value="UniProtKB-KW"/>
</dbReference>
<comment type="caution">
    <text evidence="7">The sequence shown here is derived from an EMBL/GenBank/DDBJ whole genome shotgun (WGS) entry which is preliminary data.</text>
</comment>
<proteinExistence type="predicted"/>
<feature type="domain" description="Disease resistance N-terminal" evidence="6">
    <location>
        <begin position="141"/>
        <end position="185"/>
    </location>
</feature>
<sequence>MHEYSSLNHDAAVVVSFKTPIESDWINESVSEIEASNPYVVCPRTDGDLEGQVRAHRLKEGMGNASFLHFLVSGEGLILLSEERLLMFSGEALFVIQVFALWLTRHGRLRTQNVLLKWDMPINGDCVLCGSKLVVLNCCNEEQQGSSNLVRDWIKRLKKVFFEADDLLDAAATEVKHRKLFNKAGIFFSKSNPMIYNCKISHRLKSIRRDLELIAKDKASLDLVERREPFLPETYSVQFNLDRETYSFVPEGEVIGRNDDKKKIMNFLLDSKVEENVVVISIVGLGGLGKTALAQCVFNDEMV</sequence>
<evidence type="ECO:0008006" key="9">
    <source>
        <dbReference type="Google" id="ProtNLM"/>
    </source>
</evidence>
<dbReference type="GO" id="GO:0006952">
    <property type="term" value="P:defense response"/>
    <property type="evidence" value="ECO:0007669"/>
    <property type="project" value="UniProtKB-KW"/>
</dbReference>
<gene>
    <name evidence="7" type="ORF">CQW23_30893</name>
</gene>
<dbReference type="AlphaFoldDB" id="A0A2G2V972"/>
<feature type="domain" description="NB-ARC" evidence="5">
    <location>
        <begin position="258"/>
        <end position="301"/>
    </location>
</feature>
<evidence type="ECO:0000256" key="1">
    <source>
        <dbReference type="ARBA" id="ARBA00022737"/>
    </source>
</evidence>
<evidence type="ECO:0000256" key="3">
    <source>
        <dbReference type="ARBA" id="ARBA00022821"/>
    </source>
</evidence>
<reference evidence="7 8" key="1">
    <citation type="journal article" date="2017" name="Genome Biol.">
        <title>New reference genome sequences of hot pepper reveal the massive evolution of plant disease-resistance genes by retroduplication.</title>
        <authorList>
            <person name="Kim S."/>
            <person name="Park J."/>
            <person name="Yeom S.I."/>
            <person name="Kim Y.M."/>
            <person name="Seo E."/>
            <person name="Kim K.T."/>
            <person name="Kim M.S."/>
            <person name="Lee J.M."/>
            <person name="Cheong K."/>
            <person name="Shin H.S."/>
            <person name="Kim S.B."/>
            <person name="Han K."/>
            <person name="Lee J."/>
            <person name="Park M."/>
            <person name="Lee H.A."/>
            <person name="Lee H.Y."/>
            <person name="Lee Y."/>
            <person name="Oh S."/>
            <person name="Lee J.H."/>
            <person name="Choi E."/>
            <person name="Choi E."/>
            <person name="Lee S.E."/>
            <person name="Jeon J."/>
            <person name="Kim H."/>
            <person name="Choi G."/>
            <person name="Song H."/>
            <person name="Lee J."/>
            <person name="Lee S.C."/>
            <person name="Kwon J.K."/>
            <person name="Lee H.Y."/>
            <person name="Koo N."/>
            <person name="Hong Y."/>
            <person name="Kim R.W."/>
            <person name="Kang W.H."/>
            <person name="Huh J.H."/>
            <person name="Kang B.C."/>
            <person name="Yang T.J."/>
            <person name="Lee Y.H."/>
            <person name="Bennetzen J.L."/>
            <person name="Choi D."/>
        </authorList>
    </citation>
    <scope>NUCLEOTIDE SEQUENCE [LARGE SCALE GENOMIC DNA]</scope>
    <source>
        <strain evidence="8">cv. PBC81</strain>
    </source>
</reference>
<evidence type="ECO:0000256" key="2">
    <source>
        <dbReference type="ARBA" id="ARBA00022741"/>
    </source>
</evidence>
<keyword evidence="1" id="KW-0677">Repeat</keyword>
<keyword evidence="4" id="KW-0067">ATP-binding</keyword>
<evidence type="ECO:0000259" key="6">
    <source>
        <dbReference type="Pfam" id="PF18052"/>
    </source>
</evidence>
<dbReference type="InterPro" id="IPR027417">
    <property type="entry name" value="P-loop_NTPase"/>
</dbReference>
<keyword evidence="2" id="KW-0547">Nucleotide-binding</keyword>
<dbReference type="Gene3D" id="3.40.50.300">
    <property type="entry name" value="P-loop containing nucleotide triphosphate hydrolases"/>
    <property type="match status" value="1"/>
</dbReference>
<keyword evidence="8" id="KW-1185">Reference proteome</keyword>
<dbReference type="OrthoDB" id="1296533at2759"/>
<organism evidence="7 8">
    <name type="scientific">Capsicum baccatum</name>
    <name type="common">Peruvian pepper</name>
    <dbReference type="NCBI Taxonomy" id="33114"/>
    <lineage>
        <taxon>Eukaryota</taxon>
        <taxon>Viridiplantae</taxon>
        <taxon>Streptophyta</taxon>
        <taxon>Embryophyta</taxon>
        <taxon>Tracheophyta</taxon>
        <taxon>Spermatophyta</taxon>
        <taxon>Magnoliopsida</taxon>
        <taxon>eudicotyledons</taxon>
        <taxon>Gunneridae</taxon>
        <taxon>Pentapetalae</taxon>
        <taxon>asterids</taxon>
        <taxon>lamiids</taxon>
        <taxon>Solanales</taxon>
        <taxon>Solanaceae</taxon>
        <taxon>Solanoideae</taxon>
        <taxon>Capsiceae</taxon>
        <taxon>Capsicum</taxon>
    </lineage>
</organism>
<dbReference type="PANTHER" id="PTHR36766">
    <property type="entry name" value="PLANT BROAD-SPECTRUM MILDEW RESISTANCE PROTEIN RPW8"/>
    <property type="match status" value="1"/>
</dbReference>
<dbReference type="EMBL" id="MLFT02000102">
    <property type="protein sequence ID" value="PHT29523.1"/>
    <property type="molecule type" value="Genomic_DNA"/>
</dbReference>
<dbReference type="Pfam" id="PF18052">
    <property type="entry name" value="Rx_N"/>
    <property type="match status" value="1"/>
</dbReference>
<evidence type="ECO:0000256" key="4">
    <source>
        <dbReference type="ARBA" id="ARBA00022840"/>
    </source>
</evidence>
<accession>A0A2G2V972</accession>
<dbReference type="GO" id="GO:0043531">
    <property type="term" value="F:ADP binding"/>
    <property type="evidence" value="ECO:0007669"/>
    <property type="project" value="InterPro"/>
</dbReference>
<protein>
    <recommendedName>
        <fullName evidence="9">NB-ARC domain-containing protein</fullName>
    </recommendedName>
</protein>
<name>A0A2G2V972_CAPBA</name>
<dbReference type="STRING" id="33114.A0A2G2V972"/>
<dbReference type="Pfam" id="PF00931">
    <property type="entry name" value="NB-ARC"/>
    <property type="match status" value="1"/>
</dbReference>
<dbReference type="InterPro" id="IPR002182">
    <property type="entry name" value="NB-ARC"/>
</dbReference>
<keyword evidence="3" id="KW-0611">Plant defense</keyword>
<dbReference type="Proteomes" id="UP000224567">
    <property type="component" value="Unassembled WGS sequence"/>
</dbReference>
<dbReference type="Gene3D" id="1.20.5.4130">
    <property type="match status" value="1"/>
</dbReference>
<dbReference type="InterPro" id="IPR041118">
    <property type="entry name" value="Rx_N"/>
</dbReference>
<reference evidence="8" key="2">
    <citation type="journal article" date="2017" name="J. Anim. Genet.">
        <title>Multiple reference genome sequences of hot pepper reveal the massive evolution of plant disease resistance genes by retroduplication.</title>
        <authorList>
            <person name="Kim S."/>
            <person name="Park J."/>
            <person name="Yeom S.-I."/>
            <person name="Kim Y.-M."/>
            <person name="Seo E."/>
            <person name="Kim K.-T."/>
            <person name="Kim M.-S."/>
            <person name="Lee J.M."/>
            <person name="Cheong K."/>
            <person name="Shin H.-S."/>
            <person name="Kim S.-B."/>
            <person name="Han K."/>
            <person name="Lee J."/>
            <person name="Park M."/>
            <person name="Lee H.-A."/>
            <person name="Lee H.-Y."/>
            <person name="Lee Y."/>
            <person name="Oh S."/>
            <person name="Lee J.H."/>
            <person name="Choi E."/>
            <person name="Choi E."/>
            <person name="Lee S.E."/>
            <person name="Jeon J."/>
            <person name="Kim H."/>
            <person name="Choi G."/>
            <person name="Song H."/>
            <person name="Lee J."/>
            <person name="Lee S.-C."/>
            <person name="Kwon J.-K."/>
            <person name="Lee H.-Y."/>
            <person name="Koo N."/>
            <person name="Hong Y."/>
            <person name="Kim R.W."/>
            <person name="Kang W.-H."/>
            <person name="Huh J.H."/>
            <person name="Kang B.-C."/>
            <person name="Yang T.-J."/>
            <person name="Lee Y.-H."/>
            <person name="Bennetzen J.L."/>
            <person name="Choi D."/>
        </authorList>
    </citation>
    <scope>NUCLEOTIDE SEQUENCE [LARGE SCALE GENOMIC DNA]</scope>
    <source>
        <strain evidence="8">cv. PBC81</strain>
    </source>
</reference>
<evidence type="ECO:0000313" key="7">
    <source>
        <dbReference type="EMBL" id="PHT29523.1"/>
    </source>
</evidence>
<dbReference type="SUPFAM" id="SSF52540">
    <property type="entry name" value="P-loop containing nucleoside triphosphate hydrolases"/>
    <property type="match status" value="1"/>
</dbReference>